<dbReference type="GO" id="GO:0047617">
    <property type="term" value="F:fatty acyl-CoA hydrolase activity"/>
    <property type="evidence" value="ECO:0007669"/>
    <property type="project" value="TreeGrafter"/>
</dbReference>
<dbReference type="PANTHER" id="PTHR31793">
    <property type="entry name" value="4-HYDROXYBENZOYL-COA THIOESTERASE FAMILY MEMBER"/>
    <property type="match status" value="1"/>
</dbReference>
<protein>
    <recommendedName>
        <fullName evidence="4">Acyl-CoA thioester hydrolase</fullName>
    </recommendedName>
</protein>
<dbReference type="Proteomes" id="UP000565715">
    <property type="component" value="Unassembled WGS sequence"/>
</dbReference>
<reference evidence="2 3" key="1">
    <citation type="submission" date="2020-04" db="EMBL/GenBank/DDBJ databases">
        <title>MicrobeNet Type strains.</title>
        <authorList>
            <person name="Nicholson A.C."/>
        </authorList>
    </citation>
    <scope>NUCLEOTIDE SEQUENCE [LARGE SCALE GENOMIC DNA]</scope>
    <source>
        <strain evidence="2 3">DSM 45078</strain>
    </source>
</reference>
<evidence type="ECO:0008006" key="4">
    <source>
        <dbReference type="Google" id="ProtNLM"/>
    </source>
</evidence>
<evidence type="ECO:0000256" key="1">
    <source>
        <dbReference type="SAM" id="MobiDB-lite"/>
    </source>
</evidence>
<dbReference type="CDD" id="cd00586">
    <property type="entry name" value="4HBT"/>
    <property type="match status" value="1"/>
</dbReference>
<sequence>MISADAIIPLDRVPQGPVTSFRCRVEDSWIDFNDHMNAMYYGIIVYRGHAAFSALIGMGESYVDRTGLGKVVVQSSLGYEREVRRGDELEIRSWLLGADDKRIHVLHEVFSLDTRRRVAVGEQMDLHFDLTSRRSSAMSVEQRNYLTEFSRIQAAAGLPGGIGRVVRGLHAPEESPARQNPGLAARRNPGSGRFSRG</sequence>
<evidence type="ECO:0000313" key="2">
    <source>
        <dbReference type="EMBL" id="NKY31536.1"/>
    </source>
</evidence>
<dbReference type="InterPro" id="IPR050563">
    <property type="entry name" value="4-hydroxybenzoyl-CoA_TE"/>
</dbReference>
<dbReference type="SUPFAM" id="SSF54637">
    <property type="entry name" value="Thioesterase/thiol ester dehydrase-isomerase"/>
    <property type="match status" value="1"/>
</dbReference>
<dbReference type="EMBL" id="JAAXOO010000001">
    <property type="protein sequence ID" value="NKY31536.1"/>
    <property type="molecule type" value="Genomic_DNA"/>
</dbReference>
<dbReference type="AlphaFoldDB" id="A0A846XA60"/>
<comment type="caution">
    <text evidence="2">The sequence shown here is derived from an EMBL/GenBank/DDBJ whole genome shotgun (WGS) entry which is preliminary data.</text>
</comment>
<keyword evidence="3" id="KW-1185">Reference proteome</keyword>
<dbReference type="PANTHER" id="PTHR31793:SF2">
    <property type="entry name" value="BLR1345 PROTEIN"/>
    <property type="match status" value="1"/>
</dbReference>
<dbReference type="RefSeq" id="WP_068049788.1">
    <property type="nucleotide sequence ID" value="NZ_JAAXOO010000001.1"/>
</dbReference>
<evidence type="ECO:0000313" key="3">
    <source>
        <dbReference type="Proteomes" id="UP000565715"/>
    </source>
</evidence>
<dbReference type="Pfam" id="PF13279">
    <property type="entry name" value="4HBT_2"/>
    <property type="match status" value="1"/>
</dbReference>
<proteinExistence type="predicted"/>
<gene>
    <name evidence="2" type="ORF">HGA13_00400</name>
</gene>
<dbReference type="InterPro" id="IPR029069">
    <property type="entry name" value="HotDog_dom_sf"/>
</dbReference>
<accession>A0A846XA60</accession>
<name>A0A846XA60_9NOCA</name>
<organism evidence="2 3">
    <name type="scientific">Nocardia speluncae</name>
    <dbReference type="NCBI Taxonomy" id="419477"/>
    <lineage>
        <taxon>Bacteria</taxon>
        <taxon>Bacillati</taxon>
        <taxon>Actinomycetota</taxon>
        <taxon>Actinomycetes</taxon>
        <taxon>Mycobacteriales</taxon>
        <taxon>Nocardiaceae</taxon>
        <taxon>Nocardia</taxon>
    </lineage>
</organism>
<dbReference type="Gene3D" id="3.10.129.10">
    <property type="entry name" value="Hotdog Thioesterase"/>
    <property type="match status" value="1"/>
</dbReference>
<feature type="region of interest" description="Disordered" evidence="1">
    <location>
        <begin position="173"/>
        <end position="197"/>
    </location>
</feature>